<dbReference type="PANTHER" id="PTHR10424:SF68">
    <property type="entry name" value="ENDOGENOUS RETROVIRUS GROUP 3 MEMBER 1 ENV POLYPROTEIN"/>
    <property type="match status" value="1"/>
</dbReference>
<dbReference type="PANTHER" id="PTHR10424">
    <property type="entry name" value="VIRAL ENVELOPE PROTEIN"/>
    <property type="match status" value="1"/>
</dbReference>
<proteinExistence type="predicted"/>
<evidence type="ECO:0008006" key="4">
    <source>
        <dbReference type="Google" id="ProtNLM"/>
    </source>
</evidence>
<evidence type="ECO:0000313" key="3">
    <source>
        <dbReference type="Proteomes" id="UP000694567"/>
    </source>
</evidence>
<keyword evidence="1" id="KW-0472">Membrane</keyword>
<keyword evidence="1" id="KW-0812">Transmembrane</keyword>
<dbReference type="Proteomes" id="UP000694567">
    <property type="component" value="Unplaced"/>
</dbReference>
<dbReference type="Gene3D" id="1.10.287.210">
    <property type="match status" value="1"/>
</dbReference>
<reference evidence="2" key="2">
    <citation type="submission" date="2025-09" db="UniProtKB">
        <authorList>
            <consortium name="Ensembl"/>
        </authorList>
    </citation>
    <scope>IDENTIFICATION</scope>
</reference>
<keyword evidence="1" id="KW-1133">Transmembrane helix</keyword>
<keyword evidence="3" id="KW-1185">Reference proteome</keyword>
<evidence type="ECO:0000313" key="2">
    <source>
        <dbReference type="Ensembl" id="ENSBOBP00000012223.1"/>
    </source>
</evidence>
<feature type="transmembrane region" description="Helical" evidence="1">
    <location>
        <begin position="123"/>
        <end position="145"/>
    </location>
</feature>
<dbReference type="AlphaFoldDB" id="A0A8C0IDK8"/>
<protein>
    <recommendedName>
        <fullName evidence="4">Envelope glycoprotein</fullName>
    </recommendedName>
</protein>
<organism evidence="2 3">
    <name type="scientific">Bubo bubo</name>
    <name type="common">Eurasian eagle-owl</name>
    <name type="synonym">Strix bubo</name>
    <dbReference type="NCBI Taxonomy" id="30461"/>
    <lineage>
        <taxon>Eukaryota</taxon>
        <taxon>Metazoa</taxon>
        <taxon>Chordata</taxon>
        <taxon>Craniata</taxon>
        <taxon>Vertebrata</taxon>
        <taxon>Euteleostomi</taxon>
        <taxon>Archelosauria</taxon>
        <taxon>Archosauria</taxon>
        <taxon>Dinosauria</taxon>
        <taxon>Saurischia</taxon>
        <taxon>Theropoda</taxon>
        <taxon>Coelurosauria</taxon>
        <taxon>Aves</taxon>
        <taxon>Neognathae</taxon>
        <taxon>Neoaves</taxon>
        <taxon>Telluraves</taxon>
        <taxon>Strigiformes</taxon>
        <taxon>Strigidae</taxon>
        <taxon>Bubo</taxon>
    </lineage>
</organism>
<sequence length="180" mass="20187">MWLDETGQLIHNLNHVIRLQAVLEIITNKIANAIDLLTQQSQQMHTVILQHHMVLDYLLAVEGGVCGKVNVSNCCLEIDDVGEVVLQLTTDIRKLSHVPVQTWNGWNGDLWSWSPGAPWAKQLLFYLLCAFAIVMFLLCIIRCFIQLNQHVVSNMQFVSTASPDSVKQICVLQPAAVSII</sequence>
<evidence type="ECO:0000256" key="1">
    <source>
        <dbReference type="SAM" id="Phobius"/>
    </source>
</evidence>
<name>A0A8C0IDK8_BUBBB</name>
<dbReference type="SUPFAM" id="SSF58069">
    <property type="entry name" value="Virus ectodomain"/>
    <property type="match status" value="1"/>
</dbReference>
<accession>A0A8C0IDK8</accession>
<dbReference type="Ensembl" id="ENSBOBT00000012518.1">
    <property type="protein sequence ID" value="ENSBOBP00000012223.1"/>
    <property type="gene ID" value="ENSBOBG00000007760.1"/>
</dbReference>
<dbReference type="InterPro" id="IPR018154">
    <property type="entry name" value="TLV/ENV_coat_polyprotein"/>
</dbReference>
<reference evidence="2" key="1">
    <citation type="submission" date="2025-08" db="UniProtKB">
        <authorList>
            <consortium name="Ensembl"/>
        </authorList>
    </citation>
    <scope>IDENTIFICATION</scope>
</reference>